<feature type="region of interest" description="Disordered" evidence="1">
    <location>
        <begin position="1"/>
        <end position="40"/>
    </location>
</feature>
<organism evidence="2 3">
    <name type="scientific">Acrobeloides nanus</name>
    <dbReference type="NCBI Taxonomy" id="290746"/>
    <lineage>
        <taxon>Eukaryota</taxon>
        <taxon>Metazoa</taxon>
        <taxon>Ecdysozoa</taxon>
        <taxon>Nematoda</taxon>
        <taxon>Chromadorea</taxon>
        <taxon>Rhabditida</taxon>
        <taxon>Tylenchina</taxon>
        <taxon>Cephalobomorpha</taxon>
        <taxon>Cephaloboidea</taxon>
        <taxon>Cephalobidae</taxon>
        <taxon>Acrobeloides</taxon>
    </lineage>
</organism>
<dbReference type="Proteomes" id="UP000887540">
    <property type="component" value="Unplaced"/>
</dbReference>
<feature type="region of interest" description="Disordered" evidence="1">
    <location>
        <begin position="53"/>
        <end position="72"/>
    </location>
</feature>
<evidence type="ECO:0000313" key="2">
    <source>
        <dbReference type="Proteomes" id="UP000887540"/>
    </source>
</evidence>
<evidence type="ECO:0000256" key="1">
    <source>
        <dbReference type="SAM" id="MobiDB-lite"/>
    </source>
</evidence>
<reference evidence="3" key="1">
    <citation type="submission" date="2022-11" db="UniProtKB">
        <authorList>
            <consortium name="WormBaseParasite"/>
        </authorList>
    </citation>
    <scope>IDENTIFICATION</scope>
</reference>
<dbReference type="AlphaFoldDB" id="A0A914CER3"/>
<dbReference type="WBParaSite" id="ACRNAN_scaffold10116.g12521.t1">
    <property type="protein sequence ID" value="ACRNAN_scaffold10116.g12521.t1"/>
    <property type="gene ID" value="ACRNAN_scaffold10116.g12521"/>
</dbReference>
<evidence type="ECO:0000313" key="3">
    <source>
        <dbReference type="WBParaSite" id="ACRNAN_scaffold10116.g12521.t1"/>
    </source>
</evidence>
<keyword evidence="2" id="KW-1185">Reference proteome</keyword>
<name>A0A914CER3_9BILA</name>
<accession>A0A914CER3</accession>
<proteinExistence type="predicted"/>
<protein>
    <submittedName>
        <fullName evidence="3">Uncharacterized protein</fullName>
    </submittedName>
</protein>
<sequence>MGIKNHQRAQPFERRQNKHSSRFTSKSDLAENKGRLGGKSSFFFFTSSSPHAREIGASEKKKMKNDKKELDL</sequence>